<dbReference type="CDD" id="cd00085">
    <property type="entry name" value="HNHc"/>
    <property type="match status" value="1"/>
</dbReference>
<protein>
    <submittedName>
        <fullName evidence="2">HNH endonuclease</fullName>
    </submittedName>
</protein>
<evidence type="ECO:0000259" key="1">
    <source>
        <dbReference type="SMART" id="SM00507"/>
    </source>
</evidence>
<evidence type="ECO:0000313" key="3">
    <source>
        <dbReference type="Proteomes" id="UP000225108"/>
    </source>
</evidence>
<evidence type="ECO:0000313" key="2">
    <source>
        <dbReference type="EMBL" id="PHV68471.1"/>
    </source>
</evidence>
<sequence length="379" mass="42139">MHNLDARDPLALGQQLMSVLEGGRRTATYKLATLLALLDYAVENTPVDPDAAVSVDLDDLAERVIGLYWRQVRPLDGHDLKQSSQPKARIPDAVRAFKRTSSVGEVALDVCKRRHPDPFRELRNEVKLTLVQQPLPRLQRLSKAETHTCFLYDDSWMFDRTSLASIARRGNVIELYPGVGFALARLSSLLKPALQIAWVGDVRRHNAFLKENAPDLAAHLFGMDRVSLSRVREVLMKKFGATCFYCGVRVGAGCHVDHVLPWSRVGIDGLSNLVLACTQCNGDKSNLLPAPVHVTTALGRGRTVLETLAASIDWPSQFDRTASAARGMYSTQPAGTPMWLRTREFEYLAPDFGWTTASDEVRWAAPLDGLRLKGQGHYR</sequence>
<feature type="domain" description="HNH nuclease" evidence="1">
    <location>
        <begin position="230"/>
        <end position="282"/>
    </location>
</feature>
<dbReference type="InterPro" id="IPR002711">
    <property type="entry name" value="HNH"/>
</dbReference>
<reference evidence="2 3" key="1">
    <citation type="submission" date="2017-10" db="EMBL/GenBank/DDBJ databases">
        <title>The draft genome sequence of Williamsia sp. BULT 1.1 isolated from the semi-arid grassland soils from South Africa.</title>
        <authorList>
            <person name="Kabwe M.H."/>
            <person name="Govender N."/>
            <person name="Mutseka Lunga P."/>
            <person name="Vikram S."/>
            <person name="Makhalanyane T.P."/>
        </authorList>
    </citation>
    <scope>NUCLEOTIDE SEQUENCE [LARGE SCALE GENOMIC DNA]</scope>
    <source>
        <strain evidence="2 3">BULT 1.1</strain>
    </source>
</reference>
<dbReference type="GO" id="GO:0003676">
    <property type="term" value="F:nucleic acid binding"/>
    <property type="evidence" value="ECO:0007669"/>
    <property type="project" value="InterPro"/>
</dbReference>
<proteinExistence type="predicted"/>
<comment type="caution">
    <text evidence="2">The sequence shown here is derived from an EMBL/GenBank/DDBJ whole genome shotgun (WGS) entry which is preliminary data.</text>
</comment>
<dbReference type="EMBL" id="PEBD01000004">
    <property type="protein sequence ID" value="PHV68471.1"/>
    <property type="molecule type" value="Genomic_DNA"/>
</dbReference>
<keyword evidence="2" id="KW-0540">Nuclease</keyword>
<dbReference type="RefSeq" id="WP_099381596.1">
    <property type="nucleotide sequence ID" value="NZ_PEBD01000004.1"/>
</dbReference>
<name>A0A2G3PRU1_WILMA</name>
<dbReference type="Pfam" id="PF01844">
    <property type="entry name" value="HNH"/>
    <property type="match status" value="1"/>
</dbReference>
<gene>
    <name evidence="2" type="ORF">CSW57_04440</name>
</gene>
<dbReference type="AlphaFoldDB" id="A0A2G3PRU1"/>
<dbReference type="GO" id="GO:0008270">
    <property type="term" value="F:zinc ion binding"/>
    <property type="evidence" value="ECO:0007669"/>
    <property type="project" value="InterPro"/>
</dbReference>
<dbReference type="Gene3D" id="1.10.30.50">
    <property type="match status" value="1"/>
</dbReference>
<dbReference type="InterPro" id="IPR003615">
    <property type="entry name" value="HNH_nuc"/>
</dbReference>
<keyword evidence="2" id="KW-0378">Hydrolase</keyword>
<organism evidence="2 3">
    <name type="scientific">Williamsia marianensis</name>
    <dbReference type="NCBI Taxonomy" id="85044"/>
    <lineage>
        <taxon>Bacteria</taxon>
        <taxon>Bacillati</taxon>
        <taxon>Actinomycetota</taxon>
        <taxon>Actinomycetes</taxon>
        <taxon>Mycobacteriales</taxon>
        <taxon>Nocardiaceae</taxon>
        <taxon>Williamsia</taxon>
    </lineage>
</organism>
<dbReference type="SMART" id="SM00507">
    <property type="entry name" value="HNHc"/>
    <property type="match status" value="1"/>
</dbReference>
<accession>A0A2G3PRU1</accession>
<keyword evidence="2" id="KW-0255">Endonuclease</keyword>
<dbReference type="Proteomes" id="UP000225108">
    <property type="component" value="Unassembled WGS sequence"/>
</dbReference>
<dbReference type="GO" id="GO:0004519">
    <property type="term" value="F:endonuclease activity"/>
    <property type="evidence" value="ECO:0007669"/>
    <property type="project" value="UniProtKB-KW"/>
</dbReference>